<evidence type="ECO:0000313" key="5">
    <source>
        <dbReference type="Proteomes" id="UP000621500"/>
    </source>
</evidence>
<protein>
    <recommendedName>
        <fullName evidence="3">DUF1707 domain-containing protein</fullName>
    </recommendedName>
</protein>
<keyword evidence="2" id="KW-0812">Transmembrane</keyword>
<dbReference type="Proteomes" id="UP000621500">
    <property type="component" value="Unassembled WGS sequence"/>
</dbReference>
<comment type="caution">
    <text evidence="4">The sequence shown here is derived from an EMBL/GenBank/DDBJ whole genome shotgun (WGS) entry which is preliminary data.</text>
</comment>
<name>A0ABQ4EXA3_9ACTN</name>
<sequence length="195" mass="21440">MDRRDQMRAADSDRAAVADQLRQALNEGRLDLAEYDDRLQRAYAAKTYGDLDGLLTDLPGTVPVDQAQLVPTGDPKRPVLRPGPDGRYPGATRAWLADTWDGYFGLVGVVVAIWAVTSVLATDFLYFWPGWVAGPLGALLLVGTVTGLAKGEPQRWAAKQAAKQAAKERAKIEKQARVEERKRRRDEQAGQEEPA</sequence>
<gene>
    <name evidence="4" type="ORF">Pma05_58390</name>
</gene>
<feature type="transmembrane region" description="Helical" evidence="2">
    <location>
        <begin position="103"/>
        <end position="122"/>
    </location>
</feature>
<dbReference type="PANTHER" id="PTHR40763:SF4">
    <property type="entry name" value="DUF1707 DOMAIN-CONTAINING PROTEIN"/>
    <property type="match status" value="1"/>
</dbReference>
<evidence type="ECO:0000256" key="2">
    <source>
        <dbReference type="SAM" id="Phobius"/>
    </source>
</evidence>
<dbReference type="RefSeq" id="WP_239313305.1">
    <property type="nucleotide sequence ID" value="NZ_BAAAZQ010000012.1"/>
</dbReference>
<feature type="compositionally biased region" description="Basic and acidic residues" evidence="1">
    <location>
        <begin position="168"/>
        <end position="188"/>
    </location>
</feature>
<keyword evidence="5" id="KW-1185">Reference proteome</keyword>
<reference evidence="4 5" key="1">
    <citation type="submission" date="2021-01" db="EMBL/GenBank/DDBJ databases">
        <title>Whole genome shotgun sequence of Plantactinospora mayteni NBRC 109088.</title>
        <authorList>
            <person name="Komaki H."/>
            <person name="Tamura T."/>
        </authorList>
    </citation>
    <scope>NUCLEOTIDE SEQUENCE [LARGE SCALE GENOMIC DNA]</scope>
    <source>
        <strain evidence="4 5">NBRC 109088</strain>
    </source>
</reference>
<evidence type="ECO:0000256" key="1">
    <source>
        <dbReference type="SAM" id="MobiDB-lite"/>
    </source>
</evidence>
<feature type="region of interest" description="Disordered" evidence="1">
    <location>
        <begin position="168"/>
        <end position="195"/>
    </location>
</feature>
<dbReference type="PANTHER" id="PTHR40763">
    <property type="entry name" value="MEMBRANE PROTEIN-RELATED"/>
    <property type="match status" value="1"/>
</dbReference>
<feature type="domain" description="DUF1707" evidence="3">
    <location>
        <begin position="7"/>
        <end position="59"/>
    </location>
</feature>
<dbReference type="Pfam" id="PF08044">
    <property type="entry name" value="DUF1707"/>
    <property type="match status" value="1"/>
</dbReference>
<proteinExistence type="predicted"/>
<evidence type="ECO:0000313" key="4">
    <source>
        <dbReference type="EMBL" id="GIG99266.1"/>
    </source>
</evidence>
<organism evidence="4 5">
    <name type="scientific">Plantactinospora mayteni</name>
    <dbReference type="NCBI Taxonomy" id="566021"/>
    <lineage>
        <taxon>Bacteria</taxon>
        <taxon>Bacillati</taxon>
        <taxon>Actinomycetota</taxon>
        <taxon>Actinomycetes</taxon>
        <taxon>Micromonosporales</taxon>
        <taxon>Micromonosporaceae</taxon>
        <taxon>Plantactinospora</taxon>
    </lineage>
</organism>
<dbReference type="InterPro" id="IPR012551">
    <property type="entry name" value="DUF1707_SHOCT-like"/>
</dbReference>
<keyword evidence="2" id="KW-1133">Transmembrane helix</keyword>
<accession>A0ABQ4EXA3</accession>
<feature type="transmembrane region" description="Helical" evidence="2">
    <location>
        <begin position="128"/>
        <end position="149"/>
    </location>
</feature>
<dbReference type="EMBL" id="BONX01000044">
    <property type="protein sequence ID" value="GIG99266.1"/>
    <property type="molecule type" value="Genomic_DNA"/>
</dbReference>
<evidence type="ECO:0000259" key="3">
    <source>
        <dbReference type="Pfam" id="PF08044"/>
    </source>
</evidence>
<keyword evidence="2" id="KW-0472">Membrane</keyword>